<sequence>MNIYSQFSSYIVSSLKLQRQMDIQETDLIYITKELKELKADITKAKEPGWFVVSLD</sequence>
<accession>A0A940X020</accession>
<name>A0A940X020_9BACI</name>
<evidence type="ECO:0000313" key="2">
    <source>
        <dbReference type="Proteomes" id="UP000678228"/>
    </source>
</evidence>
<dbReference type="EMBL" id="JAGKSQ010000005">
    <property type="protein sequence ID" value="MBP3952215.1"/>
    <property type="molecule type" value="Genomic_DNA"/>
</dbReference>
<protein>
    <submittedName>
        <fullName evidence="1">Uncharacterized protein</fullName>
    </submittedName>
</protein>
<keyword evidence="2" id="KW-1185">Reference proteome</keyword>
<comment type="caution">
    <text evidence="1">The sequence shown here is derived from an EMBL/GenBank/DDBJ whole genome shotgun (WGS) entry which is preliminary data.</text>
</comment>
<dbReference type="AlphaFoldDB" id="A0A940X020"/>
<dbReference type="RefSeq" id="WP_210597906.1">
    <property type="nucleotide sequence ID" value="NZ_JAGKSQ010000005.1"/>
</dbReference>
<dbReference type="Proteomes" id="UP000678228">
    <property type="component" value="Unassembled WGS sequence"/>
</dbReference>
<reference evidence="1" key="1">
    <citation type="submission" date="2021-03" db="EMBL/GenBank/DDBJ databases">
        <title>Bacillus suaedae sp. nov., isolated from Suaeda aralocaspica.</title>
        <authorList>
            <person name="Lei R.F.R."/>
        </authorList>
    </citation>
    <scope>NUCLEOTIDE SEQUENCE</scope>
    <source>
        <strain evidence="1">YZJH907-2</strain>
    </source>
</reference>
<proteinExistence type="predicted"/>
<organism evidence="1 2">
    <name type="scientific">Halalkalibacter suaedae</name>
    <dbReference type="NCBI Taxonomy" id="2822140"/>
    <lineage>
        <taxon>Bacteria</taxon>
        <taxon>Bacillati</taxon>
        <taxon>Bacillota</taxon>
        <taxon>Bacilli</taxon>
        <taxon>Bacillales</taxon>
        <taxon>Bacillaceae</taxon>
        <taxon>Halalkalibacter</taxon>
    </lineage>
</organism>
<gene>
    <name evidence="1" type="ORF">J7W16_13820</name>
</gene>
<evidence type="ECO:0000313" key="1">
    <source>
        <dbReference type="EMBL" id="MBP3952215.1"/>
    </source>
</evidence>